<dbReference type="Proteomes" id="UP000282002">
    <property type="component" value="Chromosome"/>
</dbReference>
<feature type="domain" description="DUF2383" evidence="1">
    <location>
        <begin position="16"/>
        <end position="122"/>
    </location>
</feature>
<dbReference type="AlphaFoldDB" id="A0A3S8UC21"/>
<sequence>MLDETASEPSAGVPDAEAALATLHTRTVDALKGFVKMVENAEPEFRPVVQKFHDLHVRHAEEIGRLLMARGKTVDADGSFMGTINETVVGLRAFFDEIDEEVMSSVRSGEGHVLKAFDEVLKSPVEAHEHSDIATMRAELAQLLQETRHLD</sequence>
<reference evidence="2 3" key="1">
    <citation type="submission" date="2018-12" db="EMBL/GenBank/DDBJ databases">
        <title>Complete genome sequencing of Tabrizicola sp. K13M18.</title>
        <authorList>
            <person name="Bae J.-W."/>
        </authorList>
    </citation>
    <scope>NUCLEOTIDE SEQUENCE [LARGE SCALE GENOMIC DNA]</scope>
    <source>
        <strain evidence="2 3">K13M18</strain>
    </source>
</reference>
<evidence type="ECO:0000313" key="3">
    <source>
        <dbReference type="Proteomes" id="UP000282002"/>
    </source>
</evidence>
<dbReference type="KEGG" id="taw:EI545_04155"/>
<accession>A0A3S8UC21</accession>
<evidence type="ECO:0000259" key="1">
    <source>
        <dbReference type="Pfam" id="PF09537"/>
    </source>
</evidence>
<dbReference type="OrthoDB" id="7857789at2"/>
<dbReference type="Gene3D" id="1.20.1260.10">
    <property type="match status" value="1"/>
</dbReference>
<dbReference type="InterPro" id="IPR012347">
    <property type="entry name" value="Ferritin-like"/>
</dbReference>
<protein>
    <submittedName>
        <fullName evidence="2">DUF2383 domain-containing protein</fullName>
    </submittedName>
</protein>
<organism evidence="2 3">
    <name type="scientific">Tabrizicola piscis</name>
    <dbReference type="NCBI Taxonomy" id="2494374"/>
    <lineage>
        <taxon>Bacteria</taxon>
        <taxon>Pseudomonadati</taxon>
        <taxon>Pseudomonadota</taxon>
        <taxon>Alphaproteobacteria</taxon>
        <taxon>Rhodobacterales</taxon>
        <taxon>Paracoccaceae</taxon>
        <taxon>Tabrizicola</taxon>
    </lineage>
</organism>
<keyword evidence="3" id="KW-1185">Reference proteome</keyword>
<dbReference type="EMBL" id="CP034328">
    <property type="protein sequence ID" value="AZL61025.1"/>
    <property type="molecule type" value="Genomic_DNA"/>
</dbReference>
<name>A0A3S8UC21_9RHOB</name>
<dbReference type="Pfam" id="PF09537">
    <property type="entry name" value="DUF2383"/>
    <property type="match status" value="1"/>
</dbReference>
<proteinExistence type="predicted"/>
<dbReference type="InterPro" id="IPR019052">
    <property type="entry name" value="DUF2383"/>
</dbReference>
<gene>
    <name evidence="2" type="ORF">EI545_04155</name>
</gene>
<evidence type="ECO:0000313" key="2">
    <source>
        <dbReference type="EMBL" id="AZL61025.1"/>
    </source>
</evidence>